<dbReference type="AlphaFoldDB" id="A0A0D9YM70"/>
<proteinExistence type="predicted"/>
<feature type="compositionally biased region" description="Gly residues" evidence="1">
    <location>
        <begin position="20"/>
        <end position="32"/>
    </location>
</feature>
<organism evidence="2">
    <name type="scientific">Oryza glumipatula</name>
    <dbReference type="NCBI Taxonomy" id="40148"/>
    <lineage>
        <taxon>Eukaryota</taxon>
        <taxon>Viridiplantae</taxon>
        <taxon>Streptophyta</taxon>
        <taxon>Embryophyta</taxon>
        <taxon>Tracheophyta</taxon>
        <taxon>Spermatophyta</taxon>
        <taxon>Magnoliopsida</taxon>
        <taxon>Liliopsida</taxon>
        <taxon>Poales</taxon>
        <taxon>Poaceae</taxon>
        <taxon>BOP clade</taxon>
        <taxon>Oryzoideae</taxon>
        <taxon>Oryzeae</taxon>
        <taxon>Oryzinae</taxon>
        <taxon>Oryza</taxon>
    </lineage>
</organism>
<dbReference type="Proteomes" id="UP000026961">
    <property type="component" value="Chromosome 2"/>
</dbReference>
<name>A0A0D9YM70_9ORYZ</name>
<reference evidence="2" key="2">
    <citation type="submission" date="2018-05" db="EMBL/GenBank/DDBJ databases">
        <title>OgluRS3 (Oryza glumaepatula Reference Sequence Version 3).</title>
        <authorList>
            <person name="Zhang J."/>
            <person name="Kudrna D."/>
            <person name="Lee S."/>
            <person name="Talag J."/>
            <person name="Welchert J."/>
            <person name="Wing R.A."/>
        </authorList>
    </citation>
    <scope>NUCLEOTIDE SEQUENCE [LARGE SCALE GENOMIC DNA]</scope>
</reference>
<dbReference type="EnsemblPlants" id="OGLUM02G03310.1">
    <property type="protein sequence ID" value="OGLUM02G03310.1"/>
    <property type="gene ID" value="OGLUM02G03310"/>
</dbReference>
<reference evidence="2" key="1">
    <citation type="submission" date="2015-04" db="UniProtKB">
        <authorList>
            <consortium name="EnsemblPlants"/>
        </authorList>
    </citation>
    <scope>IDENTIFICATION</scope>
</reference>
<keyword evidence="3" id="KW-1185">Reference proteome</keyword>
<dbReference type="Gramene" id="OGLUM02G03310.1">
    <property type="protein sequence ID" value="OGLUM02G03310.1"/>
    <property type="gene ID" value="OGLUM02G03310"/>
</dbReference>
<evidence type="ECO:0000256" key="1">
    <source>
        <dbReference type="SAM" id="MobiDB-lite"/>
    </source>
</evidence>
<sequence>MDMVDQLSESPTPCVTLQAGGAGGCGKGGEGGAARRWRPWARTRRRRLRARRARAAEGVRRRPLPGVKVVYKIVAMMQRWKELLKEGDRGQVDKWKEVILVNLARLRQQCDPPEDI</sequence>
<evidence type="ECO:0000313" key="3">
    <source>
        <dbReference type="Proteomes" id="UP000026961"/>
    </source>
</evidence>
<dbReference type="HOGENOM" id="CLU_2100713_0_0_1"/>
<protein>
    <submittedName>
        <fullName evidence="2">Uncharacterized protein</fullName>
    </submittedName>
</protein>
<evidence type="ECO:0000313" key="2">
    <source>
        <dbReference type="EnsemblPlants" id="OGLUM02G03310.1"/>
    </source>
</evidence>
<feature type="region of interest" description="Disordered" evidence="1">
    <location>
        <begin position="1"/>
        <end position="37"/>
    </location>
</feature>
<accession>A0A0D9YM70</accession>